<gene>
    <name evidence="2" type="ORF">OCBIM_22016880mg</name>
</gene>
<keyword evidence="1" id="KW-0812">Transmembrane</keyword>
<keyword evidence="1" id="KW-1133">Transmembrane helix</keyword>
<sequence length="248" mass="27520">MFLQFPYSIHGIAALFHVLIVTICQMQWLFSDHYILQLLYFNLSVAMLSPLFMSSCGHPTTIHSCSLLSSCCHHIPVAAALLFVPDVNTFMSQQLFLVLVANTSITVALLHLPVVTKSKSPLLCFMFSLPLHFLPSSCTLTHTCFLPCCFDDHSPQLLFSNTFLAKHSFPSSCSHHTPVKVALLHVPFITTFQSKMLHSILLFSLHSGHSCSFVSSCCQHFYVTAAPCLHIPVGLHHIPVVTCHSVTL</sequence>
<protein>
    <submittedName>
        <fullName evidence="2">Uncharacterized protein</fullName>
    </submittedName>
</protein>
<dbReference type="EMBL" id="KQ418417">
    <property type="protein sequence ID" value="KOF87418.1"/>
    <property type="molecule type" value="Genomic_DNA"/>
</dbReference>
<proteinExistence type="predicted"/>
<reference evidence="2" key="1">
    <citation type="submission" date="2015-07" db="EMBL/GenBank/DDBJ databases">
        <title>MeaNS - Measles Nucleotide Surveillance Program.</title>
        <authorList>
            <person name="Tran T."/>
            <person name="Druce J."/>
        </authorList>
    </citation>
    <scope>NUCLEOTIDE SEQUENCE</scope>
    <source>
        <strain evidence="2">UCB-OBI-ISO-001</strain>
        <tissue evidence="2">Gonad</tissue>
    </source>
</reference>
<name>A0A0L8HDN5_OCTBM</name>
<feature type="transmembrane region" description="Helical" evidence="1">
    <location>
        <begin position="65"/>
        <end position="84"/>
    </location>
</feature>
<evidence type="ECO:0000313" key="2">
    <source>
        <dbReference type="EMBL" id="KOF87418.1"/>
    </source>
</evidence>
<feature type="transmembrane region" description="Helical" evidence="1">
    <location>
        <begin position="96"/>
        <end position="116"/>
    </location>
</feature>
<accession>A0A0L8HDN5</accession>
<keyword evidence="1" id="KW-0472">Membrane</keyword>
<evidence type="ECO:0000256" key="1">
    <source>
        <dbReference type="SAM" id="Phobius"/>
    </source>
</evidence>
<organism evidence="2">
    <name type="scientific">Octopus bimaculoides</name>
    <name type="common">California two-spotted octopus</name>
    <dbReference type="NCBI Taxonomy" id="37653"/>
    <lineage>
        <taxon>Eukaryota</taxon>
        <taxon>Metazoa</taxon>
        <taxon>Spiralia</taxon>
        <taxon>Lophotrochozoa</taxon>
        <taxon>Mollusca</taxon>
        <taxon>Cephalopoda</taxon>
        <taxon>Coleoidea</taxon>
        <taxon>Octopodiformes</taxon>
        <taxon>Octopoda</taxon>
        <taxon>Incirrata</taxon>
        <taxon>Octopodidae</taxon>
        <taxon>Octopus</taxon>
    </lineage>
</organism>
<dbReference type="AlphaFoldDB" id="A0A0L8HDN5"/>
<feature type="transmembrane region" description="Helical" evidence="1">
    <location>
        <begin position="7"/>
        <end position="28"/>
    </location>
</feature>
<feature type="transmembrane region" description="Helical" evidence="1">
    <location>
        <begin position="34"/>
        <end position="53"/>
    </location>
</feature>